<reference evidence="4" key="2">
    <citation type="submission" date="2024-06" db="EMBL/GenBank/DDBJ databases">
        <title>Caproicibacterium argilliputei sp. nov, a novel caproic acid producing anaerobic bacterium isolated from pit mud.</title>
        <authorList>
            <person name="Zeng C."/>
        </authorList>
    </citation>
    <scope>NUCLEOTIDE SEQUENCE [LARGE SCALE GENOMIC DNA]</scope>
    <source>
        <strain evidence="4">ZCY20-5</strain>
    </source>
</reference>
<gene>
    <name evidence="3" type="ORF">PXC00_12920</name>
</gene>
<dbReference type="Proteomes" id="UP001300604">
    <property type="component" value="Chromosome"/>
</dbReference>
<dbReference type="Gene3D" id="3.40.50.1390">
    <property type="entry name" value="Resolvase, N-terminal catalytic domain"/>
    <property type="match status" value="1"/>
</dbReference>
<reference evidence="3 4" key="1">
    <citation type="submission" date="2024-06" db="EMBL/GenBank/DDBJ databases">
        <title>Caproicibacterium argilliputei sp. nov, a novel caproic acid producing anaerobic bacterium isolated from pit mud.</title>
        <authorList>
            <person name="Xia S."/>
        </authorList>
    </citation>
    <scope>NUCLEOTIDE SEQUENCE [LARGE SCALE GENOMIC DNA]</scope>
    <source>
        <strain evidence="3 4">ZCY20-5</strain>
    </source>
</reference>
<comment type="similarity">
    <text evidence="1">Belongs to the site-specific recombinase resolvase family.</text>
</comment>
<reference evidence="4" key="3">
    <citation type="submission" date="2024-06" db="EMBL/GenBank/DDBJ databases">
        <authorList>
            <person name="Zeng C."/>
        </authorList>
    </citation>
    <scope>NUCLEOTIDE SEQUENCE [LARGE SCALE GENOMIC DNA]</scope>
    <source>
        <strain evidence="4">ZCY20-5</strain>
    </source>
</reference>
<keyword evidence="4" id="KW-1185">Reference proteome</keyword>
<sequence length="125" mass="13771">MDTKRKAWLYCRIDAPEDTHGALKKQKEKLDGYARQMDFEVVGASEDLSSGLDYNRAGLKDAMAAAKAGEVEALIVHSAIRIDRDTAKTVDFLRQLNDCGVKVYSPLEGEISVERQAKLSSPLLG</sequence>
<proteinExistence type="inferred from homology"/>
<dbReference type="SMART" id="SM00857">
    <property type="entry name" value="Resolvase"/>
    <property type="match status" value="1"/>
</dbReference>
<feature type="domain" description="Resolvase/invertase-type recombinase catalytic" evidence="2">
    <location>
        <begin position="7"/>
        <end position="119"/>
    </location>
</feature>
<dbReference type="SUPFAM" id="SSF53041">
    <property type="entry name" value="Resolvase-like"/>
    <property type="match status" value="1"/>
</dbReference>
<dbReference type="InterPro" id="IPR036162">
    <property type="entry name" value="Resolvase-like_N_sf"/>
</dbReference>
<dbReference type="PANTHER" id="PTHR30461:SF26">
    <property type="entry name" value="RESOLVASE HOMOLOG YNEB"/>
    <property type="match status" value="1"/>
</dbReference>
<dbReference type="RefSeq" id="WP_275844141.1">
    <property type="nucleotide sequence ID" value="NZ_CP135996.1"/>
</dbReference>
<protein>
    <submittedName>
        <fullName evidence="3">Recombinase family protein</fullName>
    </submittedName>
</protein>
<accession>A0AA97D977</accession>
<dbReference type="AlphaFoldDB" id="A0AA97D977"/>
<dbReference type="InterPro" id="IPR050639">
    <property type="entry name" value="SSR_resolvase"/>
</dbReference>
<dbReference type="GO" id="GO:0003677">
    <property type="term" value="F:DNA binding"/>
    <property type="evidence" value="ECO:0007669"/>
    <property type="project" value="InterPro"/>
</dbReference>
<evidence type="ECO:0000313" key="4">
    <source>
        <dbReference type="Proteomes" id="UP001300604"/>
    </source>
</evidence>
<organism evidence="3 4">
    <name type="scientific">Caproicibacterium argilliputei</name>
    <dbReference type="NCBI Taxonomy" id="3030016"/>
    <lineage>
        <taxon>Bacteria</taxon>
        <taxon>Bacillati</taxon>
        <taxon>Bacillota</taxon>
        <taxon>Clostridia</taxon>
        <taxon>Eubacteriales</taxon>
        <taxon>Oscillospiraceae</taxon>
        <taxon>Caproicibacterium</taxon>
    </lineage>
</organism>
<dbReference type="InterPro" id="IPR006119">
    <property type="entry name" value="Resolv_N"/>
</dbReference>
<dbReference type="Pfam" id="PF00239">
    <property type="entry name" value="Resolvase"/>
    <property type="match status" value="1"/>
</dbReference>
<dbReference type="KEGG" id="carl:PXC00_12920"/>
<dbReference type="PANTHER" id="PTHR30461">
    <property type="entry name" value="DNA-INVERTASE FROM LAMBDOID PROPHAGE"/>
    <property type="match status" value="1"/>
</dbReference>
<dbReference type="GO" id="GO:0000150">
    <property type="term" value="F:DNA strand exchange activity"/>
    <property type="evidence" value="ECO:0007669"/>
    <property type="project" value="InterPro"/>
</dbReference>
<evidence type="ECO:0000256" key="1">
    <source>
        <dbReference type="ARBA" id="ARBA00009913"/>
    </source>
</evidence>
<evidence type="ECO:0000313" key="3">
    <source>
        <dbReference type="EMBL" id="WOC32079.1"/>
    </source>
</evidence>
<evidence type="ECO:0000259" key="2">
    <source>
        <dbReference type="SMART" id="SM00857"/>
    </source>
</evidence>
<dbReference type="EMBL" id="CP135996">
    <property type="protein sequence ID" value="WOC32079.1"/>
    <property type="molecule type" value="Genomic_DNA"/>
</dbReference>
<name>A0AA97D977_9FIRM</name>